<name>A0ACC3CJI3_PYRYE</name>
<sequence length="366" mass="38593">MRGWVVRLACHAVVAACITFLLVFHVATRGDLPGSAPSPTAAVLAAVLPRRWLTPLAGPPPPVQALVPAVAAPVARITIDAKPAKSLPALPHPFVYATWTLKVVQPPGGHYSTVLDREVRKRAREFFEEKARPLRDVQLVRVVRQREVIPTLHATYYAAVMANSAPALKAFGEYCGWSRTGGGGSSPPAVPAPSPLPSPPPSSNPAQPTPAAPSPQPTPADPKLLPSGSELGNDLRQEDNMERVSATLVAPVRLDTHAGEEGAVVDEKGVVVPLEGRGKKGHGPGLAISLAVGLSVTAAVVVAGVALVIHRRRSDRNAGEFSGVPAARPTIKTLGLAARVMVSARFGLAATVVTYHFRPVRLWEWD</sequence>
<dbReference type="Proteomes" id="UP000798662">
    <property type="component" value="Chromosome 3"/>
</dbReference>
<protein>
    <submittedName>
        <fullName evidence="1">Uncharacterized protein</fullName>
    </submittedName>
</protein>
<accession>A0ACC3CJI3</accession>
<organism evidence="1 2">
    <name type="scientific">Pyropia yezoensis</name>
    <name type="common">Susabi-nori</name>
    <name type="synonym">Porphyra yezoensis</name>
    <dbReference type="NCBI Taxonomy" id="2788"/>
    <lineage>
        <taxon>Eukaryota</taxon>
        <taxon>Rhodophyta</taxon>
        <taxon>Bangiophyceae</taxon>
        <taxon>Bangiales</taxon>
        <taxon>Bangiaceae</taxon>
        <taxon>Pyropia</taxon>
    </lineage>
</organism>
<comment type="caution">
    <text evidence="1">The sequence shown here is derived from an EMBL/GenBank/DDBJ whole genome shotgun (WGS) entry which is preliminary data.</text>
</comment>
<dbReference type="EMBL" id="CM020620">
    <property type="protein sequence ID" value="KAK1870250.1"/>
    <property type="molecule type" value="Genomic_DNA"/>
</dbReference>
<keyword evidence="2" id="KW-1185">Reference proteome</keyword>
<proteinExistence type="predicted"/>
<evidence type="ECO:0000313" key="2">
    <source>
        <dbReference type="Proteomes" id="UP000798662"/>
    </source>
</evidence>
<evidence type="ECO:0000313" key="1">
    <source>
        <dbReference type="EMBL" id="KAK1870250.1"/>
    </source>
</evidence>
<gene>
    <name evidence="1" type="ORF">I4F81_012712</name>
</gene>
<reference evidence="1" key="1">
    <citation type="submission" date="2019-11" db="EMBL/GenBank/DDBJ databases">
        <title>Nori genome reveals adaptations in red seaweeds to the harsh intertidal environment.</title>
        <authorList>
            <person name="Wang D."/>
            <person name="Mao Y."/>
        </authorList>
    </citation>
    <scope>NUCLEOTIDE SEQUENCE</scope>
    <source>
        <tissue evidence="1">Gametophyte</tissue>
    </source>
</reference>